<proteinExistence type="predicted"/>
<name>G7J2N2_MEDTR</name>
<reference evidence="1 3" key="2">
    <citation type="journal article" date="2014" name="BMC Genomics">
        <title>An improved genome release (version Mt4.0) for the model legume Medicago truncatula.</title>
        <authorList>
            <person name="Tang H."/>
            <person name="Krishnakumar V."/>
            <person name="Bidwell S."/>
            <person name="Rosen B."/>
            <person name="Chan A."/>
            <person name="Zhou S."/>
            <person name="Gentzbittel L."/>
            <person name="Childs K.L."/>
            <person name="Yandell M."/>
            <person name="Gundlach H."/>
            <person name="Mayer K.F."/>
            <person name="Schwartz D.C."/>
            <person name="Town C.D."/>
        </authorList>
    </citation>
    <scope>GENOME REANNOTATION</scope>
    <source>
        <strain evidence="2 3">cv. Jemalong A17</strain>
    </source>
</reference>
<reference evidence="1 3" key="1">
    <citation type="journal article" date="2011" name="Nature">
        <title>The Medicago genome provides insight into the evolution of rhizobial symbioses.</title>
        <authorList>
            <person name="Young N.D."/>
            <person name="Debelle F."/>
            <person name="Oldroyd G.E."/>
            <person name="Geurts R."/>
            <person name="Cannon S.B."/>
            <person name="Udvardi M.K."/>
            <person name="Benedito V.A."/>
            <person name="Mayer K.F."/>
            <person name="Gouzy J."/>
            <person name="Schoof H."/>
            <person name="Van de Peer Y."/>
            <person name="Proost S."/>
            <person name="Cook D.R."/>
            <person name="Meyers B.C."/>
            <person name="Spannagl M."/>
            <person name="Cheung F."/>
            <person name="De Mita S."/>
            <person name="Krishnakumar V."/>
            <person name="Gundlach H."/>
            <person name="Zhou S."/>
            <person name="Mudge J."/>
            <person name="Bharti A.K."/>
            <person name="Murray J.D."/>
            <person name="Naoumkina M.A."/>
            <person name="Rosen B."/>
            <person name="Silverstein K.A."/>
            <person name="Tang H."/>
            <person name="Rombauts S."/>
            <person name="Zhao P.X."/>
            <person name="Zhou P."/>
            <person name="Barbe V."/>
            <person name="Bardou P."/>
            <person name="Bechner M."/>
            <person name="Bellec A."/>
            <person name="Berger A."/>
            <person name="Berges H."/>
            <person name="Bidwell S."/>
            <person name="Bisseling T."/>
            <person name="Choisne N."/>
            <person name="Couloux A."/>
            <person name="Denny R."/>
            <person name="Deshpande S."/>
            <person name="Dai X."/>
            <person name="Doyle J.J."/>
            <person name="Dudez A.M."/>
            <person name="Farmer A.D."/>
            <person name="Fouteau S."/>
            <person name="Franken C."/>
            <person name="Gibelin C."/>
            <person name="Gish J."/>
            <person name="Goldstein S."/>
            <person name="Gonzalez A.J."/>
            <person name="Green P.J."/>
            <person name="Hallab A."/>
            <person name="Hartog M."/>
            <person name="Hua A."/>
            <person name="Humphray S.J."/>
            <person name="Jeong D.H."/>
            <person name="Jing Y."/>
            <person name="Jocker A."/>
            <person name="Kenton S.M."/>
            <person name="Kim D.J."/>
            <person name="Klee K."/>
            <person name="Lai H."/>
            <person name="Lang C."/>
            <person name="Lin S."/>
            <person name="Macmil S.L."/>
            <person name="Magdelenat G."/>
            <person name="Matthews L."/>
            <person name="McCorrison J."/>
            <person name="Monaghan E.L."/>
            <person name="Mun J.H."/>
            <person name="Najar F.Z."/>
            <person name="Nicholson C."/>
            <person name="Noirot C."/>
            <person name="O'Bleness M."/>
            <person name="Paule C.R."/>
            <person name="Poulain J."/>
            <person name="Prion F."/>
            <person name="Qin B."/>
            <person name="Qu C."/>
            <person name="Retzel E.F."/>
            <person name="Riddle C."/>
            <person name="Sallet E."/>
            <person name="Samain S."/>
            <person name="Samson N."/>
            <person name="Sanders I."/>
            <person name="Saurat O."/>
            <person name="Scarpelli C."/>
            <person name="Schiex T."/>
            <person name="Segurens B."/>
            <person name="Severin A.J."/>
            <person name="Sherrier D.J."/>
            <person name="Shi R."/>
            <person name="Sims S."/>
            <person name="Singer S.R."/>
            <person name="Sinharoy S."/>
            <person name="Sterck L."/>
            <person name="Viollet A."/>
            <person name="Wang B.B."/>
            <person name="Wang K."/>
            <person name="Wang M."/>
            <person name="Wang X."/>
            <person name="Warfsmann J."/>
            <person name="Weissenbach J."/>
            <person name="White D.D."/>
            <person name="White J.D."/>
            <person name="Wiley G.B."/>
            <person name="Wincker P."/>
            <person name="Xing Y."/>
            <person name="Yang L."/>
            <person name="Yao Z."/>
            <person name="Ying F."/>
            <person name="Zhai J."/>
            <person name="Zhou L."/>
            <person name="Zuber A."/>
            <person name="Denarie J."/>
            <person name="Dixon R.A."/>
            <person name="May G.D."/>
            <person name="Schwartz D.C."/>
            <person name="Rogers J."/>
            <person name="Quetier F."/>
            <person name="Town C.D."/>
            <person name="Roe B.A."/>
        </authorList>
    </citation>
    <scope>NUCLEOTIDE SEQUENCE [LARGE SCALE GENOMIC DNA]</scope>
    <source>
        <strain evidence="1">A17</strain>
        <strain evidence="2 3">cv. Jemalong A17</strain>
    </source>
</reference>
<organism evidence="1 3">
    <name type="scientific">Medicago truncatula</name>
    <name type="common">Barrel medic</name>
    <name type="synonym">Medicago tribuloides</name>
    <dbReference type="NCBI Taxonomy" id="3880"/>
    <lineage>
        <taxon>Eukaryota</taxon>
        <taxon>Viridiplantae</taxon>
        <taxon>Streptophyta</taxon>
        <taxon>Embryophyta</taxon>
        <taxon>Tracheophyta</taxon>
        <taxon>Spermatophyta</taxon>
        <taxon>Magnoliopsida</taxon>
        <taxon>eudicotyledons</taxon>
        <taxon>Gunneridae</taxon>
        <taxon>Pentapetalae</taxon>
        <taxon>rosids</taxon>
        <taxon>fabids</taxon>
        <taxon>Fabales</taxon>
        <taxon>Fabaceae</taxon>
        <taxon>Papilionoideae</taxon>
        <taxon>50 kb inversion clade</taxon>
        <taxon>NPAAA clade</taxon>
        <taxon>Hologalegina</taxon>
        <taxon>IRL clade</taxon>
        <taxon>Trifolieae</taxon>
        <taxon>Medicago</taxon>
    </lineage>
</organism>
<protein>
    <submittedName>
        <fullName evidence="1 2">Uncharacterized protein</fullName>
    </submittedName>
</protein>
<gene>
    <name evidence="1" type="ordered locus">MTR_3g097050</name>
</gene>
<keyword evidence="3" id="KW-1185">Reference proteome</keyword>
<reference evidence="2" key="3">
    <citation type="submission" date="2015-04" db="UniProtKB">
        <authorList>
            <consortium name="EnsemblPlants"/>
        </authorList>
    </citation>
    <scope>IDENTIFICATION</scope>
    <source>
        <strain evidence="2">cv. Jemalong A17</strain>
    </source>
</reference>
<dbReference type="AlphaFoldDB" id="G7J2N2"/>
<sequence>MEAEHREMTPELQELLDHIDFAVFLLCALFSRIVVRDEEIGVEDEEEKTEVGDEEEEEEEENFKFQIFIFTFF</sequence>
<dbReference type="EMBL" id="CM001219">
    <property type="protein sequence ID" value="AES72947.1"/>
    <property type="molecule type" value="Genomic_DNA"/>
</dbReference>
<dbReference type="EnsemblPlants" id="AES72947">
    <property type="protein sequence ID" value="AES72947"/>
    <property type="gene ID" value="MTR_3g097050"/>
</dbReference>
<dbReference type="Proteomes" id="UP000002051">
    <property type="component" value="Chromosome 3"/>
</dbReference>
<evidence type="ECO:0000313" key="2">
    <source>
        <dbReference type="EnsemblPlants" id="AES72947"/>
    </source>
</evidence>
<dbReference type="HOGENOM" id="CLU_2708530_0_0_1"/>
<evidence type="ECO:0000313" key="1">
    <source>
        <dbReference type="EMBL" id="AES72947.1"/>
    </source>
</evidence>
<accession>G7J2N2</accession>
<evidence type="ECO:0000313" key="3">
    <source>
        <dbReference type="Proteomes" id="UP000002051"/>
    </source>
</evidence>
<dbReference type="PaxDb" id="3880-AES72947"/>